<dbReference type="PANTHER" id="PTHR30535">
    <property type="entry name" value="VITAMIN B12-BINDING PROTEIN"/>
    <property type="match status" value="1"/>
</dbReference>
<geneLocation type="plasmid" evidence="1 2">
    <name>unnamed1</name>
</geneLocation>
<organism evidence="1 2">
    <name type="scientific">Niveispirillum cyanobacteriorum</name>
    <dbReference type="NCBI Taxonomy" id="1612173"/>
    <lineage>
        <taxon>Bacteria</taxon>
        <taxon>Pseudomonadati</taxon>
        <taxon>Pseudomonadota</taxon>
        <taxon>Alphaproteobacteria</taxon>
        <taxon>Rhodospirillales</taxon>
        <taxon>Azospirillaceae</taxon>
        <taxon>Niveispirillum</taxon>
    </lineage>
</organism>
<dbReference type="RefSeq" id="WP_102114624.1">
    <property type="nucleotide sequence ID" value="NZ_BMGN01000019.1"/>
</dbReference>
<dbReference type="GO" id="GO:0071281">
    <property type="term" value="P:cellular response to iron ion"/>
    <property type="evidence" value="ECO:0007669"/>
    <property type="project" value="TreeGrafter"/>
</dbReference>
<dbReference type="Gene3D" id="3.40.50.1980">
    <property type="entry name" value="Nitrogenase molybdenum iron protein domain"/>
    <property type="match status" value="2"/>
</dbReference>
<dbReference type="PANTHER" id="PTHR30535:SF34">
    <property type="entry name" value="MOLYBDATE-BINDING PROTEIN MOLA"/>
    <property type="match status" value="1"/>
</dbReference>
<protein>
    <submittedName>
        <fullName evidence="1">ABC transporter substrate-binding protein</fullName>
    </submittedName>
</protein>
<proteinExistence type="predicted"/>
<dbReference type="Proteomes" id="UP000234752">
    <property type="component" value="Plasmid unnamed1"/>
</dbReference>
<keyword evidence="1" id="KW-0614">Plasmid</keyword>
<accession>A0A2K9NJ58</accession>
<reference evidence="1 2" key="1">
    <citation type="submission" date="2017-12" db="EMBL/GenBank/DDBJ databases">
        <title>Genomes of bacteria within cyanobacterial aggregates.</title>
        <authorList>
            <person name="Cai H."/>
        </authorList>
    </citation>
    <scope>NUCLEOTIDE SEQUENCE [LARGE SCALE GENOMIC DNA]</scope>
    <source>
        <strain evidence="1 2">TH16</strain>
        <plasmid evidence="1 2">unnamed1</plasmid>
    </source>
</reference>
<dbReference type="InterPro" id="IPR050902">
    <property type="entry name" value="ABC_Transporter_SBP"/>
</dbReference>
<dbReference type="EMBL" id="CP025613">
    <property type="protein sequence ID" value="AUN33103.1"/>
    <property type="molecule type" value="Genomic_DNA"/>
</dbReference>
<evidence type="ECO:0000313" key="2">
    <source>
        <dbReference type="Proteomes" id="UP000234752"/>
    </source>
</evidence>
<keyword evidence="2" id="KW-1185">Reference proteome</keyword>
<dbReference type="PROSITE" id="PS50983">
    <property type="entry name" value="FE_B12_PBP"/>
    <property type="match status" value="1"/>
</dbReference>
<dbReference type="SUPFAM" id="SSF53807">
    <property type="entry name" value="Helical backbone' metal receptor"/>
    <property type="match status" value="1"/>
</dbReference>
<evidence type="ECO:0000313" key="1">
    <source>
        <dbReference type="EMBL" id="AUN33103.1"/>
    </source>
</evidence>
<dbReference type="InterPro" id="IPR002491">
    <property type="entry name" value="ABC_transptr_periplasmic_BD"/>
</dbReference>
<dbReference type="OrthoDB" id="1632039at2"/>
<name>A0A2K9NJ58_9PROT</name>
<sequence length="296" mass="30597">MRAGVPLLVAAFMALPVGAAPATRVVSLSLCADQFLLALDAQTQIAGLTRLAGDTHLSPYADQAAGMPIHDGTAESVLVLKPDLVIAGGYARAQTVGMLERLGVPVLRLKTPQTLADIPPQIEQVAEALGRGGQGRALADRLRVKLSAPGEGSRPTAALYRPGGEVPGSRGIVNDMMRAAGLENIGGKLSGRPNGRVAVETLLLNPPDLLVLDSVRPDRPGVGQSVMDHPALTAARGEMAVAAFPIAWWLCASPASIEGVERLAEVAGRALGTHEEAAYQPAAIPKPLPVGEGSIR</sequence>
<dbReference type="Pfam" id="PF01497">
    <property type="entry name" value="Peripla_BP_2"/>
    <property type="match status" value="1"/>
</dbReference>
<dbReference type="AlphaFoldDB" id="A0A2K9NJ58"/>
<dbReference type="KEGG" id="ncb:C0V82_22110"/>
<gene>
    <name evidence="1" type="ORF">C0V82_22110</name>
</gene>